<evidence type="ECO:0000256" key="2">
    <source>
        <dbReference type="SAM" id="MobiDB-lite"/>
    </source>
</evidence>
<sequence>MEDNAELESFRRQWREEVARRTHPSRSNVPQLKSSVSSATRPGYLPPTRHAASERTVEEDEIDEVTSTDQGEIIHGVEQLSLGKIDEDAFHSQAPRREPRSALEHFERAVEKEAEGSLGDSLQHYRKAYRLDSTVDKTYRNKHFAAAWKKPAHAAPSASATVSTLTTAPVATQSQDEPVILPTPELIASFAHLPIPQAEPEVENTPPPPCPIANIPSEVLVEILRHVALMDPASFCHVSLVCKRLAYHFTHEQQIWRRLCQGAEFGFKSMHYSFACDIHGNPEYTLGQRYTPFPFSVPVEIPTPLSSWSQVFQTFPRIRFTGVYISTVNYTRPGAASAYQNISWNSPIHIVTYYRYLRFYQDGSVISILTTVEPLNVVPHISKENVMAARATMSHRHHKRQTSDPGVTLAGASDPIPPLAMSALKEARRGRWHLTKPLTASASSEEESHQQPVPDYPSLPGKTAAAPAPDPRDVVVETEGVGSKYAYTLHLSLRSSSAGSKPAGPHITPPNPSKNTKLVWKGFWSYNKLTDDWAEFGLRNDRAFVFRRVRGWGMS</sequence>
<dbReference type="OrthoDB" id="2117972at2759"/>
<dbReference type="InterPro" id="IPR045464">
    <property type="entry name" value="Hrt3/FBXO9_C"/>
</dbReference>
<dbReference type="SUPFAM" id="SSF81383">
    <property type="entry name" value="F-box domain"/>
    <property type="match status" value="1"/>
</dbReference>
<evidence type="ECO:0000259" key="3">
    <source>
        <dbReference type="PROSITE" id="PS50181"/>
    </source>
</evidence>
<feature type="region of interest" description="Disordered" evidence="2">
    <location>
        <begin position="438"/>
        <end position="472"/>
    </location>
</feature>
<dbReference type="GO" id="GO:0031146">
    <property type="term" value="P:SCF-dependent proteasomal ubiquitin-dependent protein catabolic process"/>
    <property type="evidence" value="ECO:0007669"/>
    <property type="project" value="TreeGrafter"/>
</dbReference>
<dbReference type="InterPro" id="IPR001810">
    <property type="entry name" value="F-box_dom"/>
</dbReference>
<dbReference type="PANTHER" id="PTHR12874">
    <property type="entry name" value="F-BOX ONLY PROTEIN 48-RELATED"/>
    <property type="match status" value="1"/>
</dbReference>
<dbReference type="Pfam" id="PF12937">
    <property type="entry name" value="F-box-like"/>
    <property type="match status" value="1"/>
</dbReference>
<dbReference type="PROSITE" id="PS50181">
    <property type="entry name" value="FBOX"/>
    <property type="match status" value="1"/>
</dbReference>
<proteinExistence type="predicted"/>
<feature type="compositionally biased region" description="Polar residues" evidence="2">
    <location>
        <begin position="25"/>
        <end position="40"/>
    </location>
</feature>
<dbReference type="PANTHER" id="PTHR12874:SF9">
    <property type="entry name" value="F-BOX ONLY PROTEIN 48"/>
    <property type="match status" value="1"/>
</dbReference>
<dbReference type="GO" id="GO:0005737">
    <property type="term" value="C:cytoplasm"/>
    <property type="evidence" value="ECO:0007669"/>
    <property type="project" value="TreeGrafter"/>
</dbReference>
<feature type="compositionally biased region" description="Basic and acidic residues" evidence="2">
    <location>
        <begin position="8"/>
        <end position="20"/>
    </location>
</feature>
<feature type="domain" description="F-box" evidence="3">
    <location>
        <begin position="209"/>
        <end position="259"/>
    </location>
</feature>
<dbReference type="AlphaFoldDB" id="A1CSY4"/>
<dbReference type="Gene3D" id="1.20.1280.50">
    <property type="match status" value="1"/>
</dbReference>
<dbReference type="EMBL" id="DS027060">
    <property type="protein sequence ID" value="EAW06421.1"/>
    <property type="molecule type" value="Genomic_DNA"/>
</dbReference>
<dbReference type="Pfam" id="PF19270">
    <property type="entry name" value="FBO_C"/>
    <property type="match status" value="1"/>
</dbReference>
<dbReference type="GO" id="GO:0019005">
    <property type="term" value="C:SCF ubiquitin ligase complex"/>
    <property type="evidence" value="ECO:0007669"/>
    <property type="project" value="TreeGrafter"/>
</dbReference>
<feature type="region of interest" description="Disordered" evidence="2">
    <location>
        <begin position="1"/>
        <end position="66"/>
    </location>
</feature>
<gene>
    <name evidence="4" type="ORF">ACLA_081050</name>
</gene>
<dbReference type="RefSeq" id="XP_001267847.1">
    <property type="nucleotide sequence ID" value="XM_001267846.1"/>
</dbReference>
<keyword evidence="1" id="KW-0833">Ubl conjugation pathway</keyword>
<dbReference type="STRING" id="344612.A1CSY4"/>
<dbReference type="VEuPathDB" id="FungiDB:ACLA_081050"/>
<dbReference type="FunFam" id="1.20.1280.50:FF:000052">
    <property type="entry name" value="F-box protein (Pof7), putative"/>
    <property type="match status" value="1"/>
</dbReference>
<dbReference type="Proteomes" id="UP000006701">
    <property type="component" value="Unassembled WGS sequence"/>
</dbReference>
<dbReference type="KEGG" id="act:ACLA_081050"/>
<reference evidence="4 5" key="1">
    <citation type="journal article" date="2008" name="PLoS Genet.">
        <title>Genomic islands in the pathogenic filamentous fungus Aspergillus fumigatus.</title>
        <authorList>
            <person name="Fedorova N.D."/>
            <person name="Khaldi N."/>
            <person name="Joardar V.S."/>
            <person name="Maiti R."/>
            <person name="Amedeo P."/>
            <person name="Anderson M.J."/>
            <person name="Crabtree J."/>
            <person name="Silva J.C."/>
            <person name="Badger J.H."/>
            <person name="Albarraq A."/>
            <person name="Angiuoli S."/>
            <person name="Bussey H."/>
            <person name="Bowyer P."/>
            <person name="Cotty P.J."/>
            <person name="Dyer P.S."/>
            <person name="Egan A."/>
            <person name="Galens K."/>
            <person name="Fraser-Liggett C.M."/>
            <person name="Haas B.J."/>
            <person name="Inman J.M."/>
            <person name="Kent R."/>
            <person name="Lemieux S."/>
            <person name="Malavazi I."/>
            <person name="Orvis J."/>
            <person name="Roemer T."/>
            <person name="Ronning C.M."/>
            <person name="Sundaram J.P."/>
            <person name="Sutton G."/>
            <person name="Turner G."/>
            <person name="Venter J.C."/>
            <person name="White O.R."/>
            <person name="Whitty B.R."/>
            <person name="Youngman P."/>
            <person name="Wolfe K.H."/>
            <person name="Goldman G.H."/>
            <person name="Wortman J.R."/>
            <person name="Jiang B."/>
            <person name="Denning D.W."/>
            <person name="Nierman W.C."/>
        </authorList>
    </citation>
    <scope>NUCLEOTIDE SEQUENCE [LARGE SCALE GENOMIC DNA]</scope>
    <source>
        <strain evidence="5">ATCC 1007 / CBS 513.65 / DSM 816 / NCTC 3887 / NRRL 1</strain>
    </source>
</reference>
<keyword evidence="5" id="KW-1185">Reference proteome</keyword>
<dbReference type="eggNOG" id="KOG2997">
    <property type="taxonomic scope" value="Eukaryota"/>
</dbReference>
<evidence type="ECO:0000256" key="1">
    <source>
        <dbReference type="ARBA" id="ARBA00022786"/>
    </source>
</evidence>
<dbReference type="HOGENOM" id="CLU_017706_0_0_1"/>
<dbReference type="InterPro" id="IPR036047">
    <property type="entry name" value="F-box-like_dom_sf"/>
</dbReference>
<dbReference type="GeneID" id="4700166"/>
<name>A1CSY4_ASPCL</name>
<accession>A1CSY4</accession>
<evidence type="ECO:0000313" key="5">
    <source>
        <dbReference type="Proteomes" id="UP000006701"/>
    </source>
</evidence>
<feature type="compositionally biased region" description="Acidic residues" evidence="2">
    <location>
        <begin position="57"/>
        <end position="66"/>
    </location>
</feature>
<evidence type="ECO:0000313" key="4">
    <source>
        <dbReference type="EMBL" id="EAW06421.1"/>
    </source>
</evidence>
<organism evidence="4 5">
    <name type="scientific">Aspergillus clavatus (strain ATCC 1007 / CBS 513.65 / DSM 816 / NCTC 3887 / NRRL 1 / QM 1276 / 107)</name>
    <dbReference type="NCBI Taxonomy" id="344612"/>
    <lineage>
        <taxon>Eukaryota</taxon>
        <taxon>Fungi</taxon>
        <taxon>Dikarya</taxon>
        <taxon>Ascomycota</taxon>
        <taxon>Pezizomycotina</taxon>
        <taxon>Eurotiomycetes</taxon>
        <taxon>Eurotiomycetidae</taxon>
        <taxon>Eurotiales</taxon>
        <taxon>Aspergillaceae</taxon>
        <taxon>Aspergillus</taxon>
        <taxon>Aspergillus subgen. Fumigati</taxon>
    </lineage>
</organism>
<protein>
    <submittedName>
        <fullName evidence="4">F-box protein (Pof7), putative</fullName>
    </submittedName>
</protein>
<dbReference type="OMA" id="SWSQVFQ"/>